<reference evidence="5" key="2">
    <citation type="submission" date="2011-02" db="EMBL/GenBank/DDBJ databases">
        <title>The complete genome of Fluviicola taffensis DSM 16823.</title>
        <authorList>
            <consortium name="US DOE Joint Genome Institute (JGI-PGF)"/>
            <person name="Lucas S."/>
            <person name="Copeland A."/>
            <person name="Lapidus A."/>
            <person name="Bruce D."/>
            <person name="Goodwin L."/>
            <person name="Pitluck S."/>
            <person name="Kyrpides N."/>
            <person name="Mavromatis K."/>
            <person name="Ivanova N."/>
            <person name="Mikhailova N."/>
            <person name="Pagani I."/>
            <person name="Chertkov O."/>
            <person name="Detter J.C."/>
            <person name="Han C."/>
            <person name="Tapia R."/>
            <person name="Land M."/>
            <person name="Hauser L."/>
            <person name="Markowitz V."/>
            <person name="Cheng J.-F."/>
            <person name="Hugenholtz P."/>
            <person name="Woyke T."/>
            <person name="Wu D."/>
            <person name="Tindall B."/>
            <person name="Pomrenke H.G."/>
            <person name="Brambilla E."/>
            <person name="Klenk H.-P."/>
            <person name="Eisen J.A."/>
        </authorList>
    </citation>
    <scope>NUCLEOTIDE SEQUENCE [LARGE SCALE GENOMIC DNA]</scope>
    <source>
        <strain evidence="5">DSM 16823 / RW262 / RW262</strain>
    </source>
</reference>
<keyword evidence="5" id="KW-1185">Reference proteome</keyword>
<sequence>MREQTSSMTNVALTEEQRELIERMGVFYEQHGVPPMEGRIMSLLVVCDEPELTFDQIRELLGISKSTTSSALNMLQLTQRVIYKTKPGDRKRYFTSNIAQWQEGFAENFQKFFGVIKIMKEALNQRTTITTEFNKQMAEFIEFIEYLSIEFPKLYMDWLNRNTNNKNN</sequence>
<organism evidence="4 5">
    <name type="scientific">Fluviicola taffensis (strain DSM 16823 / NCIMB 13979 / RW262)</name>
    <dbReference type="NCBI Taxonomy" id="755732"/>
    <lineage>
        <taxon>Bacteria</taxon>
        <taxon>Pseudomonadati</taxon>
        <taxon>Bacteroidota</taxon>
        <taxon>Flavobacteriia</taxon>
        <taxon>Flavobacteriales</taxon>
        <taxon>Crocinitomicaceae</taxon>
        <taxon>Fluviicola</taxon>
    </lineage>
</organism>
<dbReference type="SUPFAM" id="SSF46785">
    <property type="entry name" value="Winged helix' DNA-binding domain"/>
    <property type="match status" value="1"/>
</dbReference>
<keyword evidence="3" id="KW-0804">Transcription</keyword>
<evidence type="ECO:0000256" key="1">
    <source>
        <dbReference type="ARBA" id="ARBA00023015"/>
    </source>
</evidence>
<dbReference type="PANTHER" id="PTHR38465">
    <property type="entry name" value="HTH-TYPE TRANSCRIPTIONAL REGULATOR MJ1563-RELATED"/>
    <property type="match status" value="1"/>
</dbReference>
<evidence type="ECO:0000313" key="4">
    <source>
        <dbReference type="EMBL" id="AEA45711.1"/>
    </source>
</evidence>
<protein>
    <recommendedName>
        <fullName evidence="6">HTH marR-type domain-containing protein</fullName>
    </recommendedName>
</protein>
<dbReference type="InterPro" id="IPR011991">
    <property type="entry name" value="ArsR-like_HTH"/>
</dbReference>
<dbReference type="InterPro" id="IPR036390">
    <property type="entry name" value="WH_DNA-bd_sf"/>
</dbReference>
<keyword evidence="1" id="KW-0805">Transcription regulation</keyword>
<dbReference type="AlphaFoldDB" id="F2IFJ7"/>
<proteinExistence type="predicted"/>
<accession>F2IFJ7</accession>
<keyword evidence="2" id="KW-0238">DNA-binding</keyword>
<dbReference type="HOGENOM" id="CLU_120349_3_0_10"/>
<dbReference type="KEGG" id="fte:Fluta_3744"/>
<evidence type="ECO:0000256" key="2">
    <source>
        <dbReference type="ARBA" id="ARBA00023125"/>
    </source>
</evidence>
<dbReference type="STRING" id="755732.Fluta_3744"/>
<dbReference type="Proteomes" id="UP000007463">
    <property type="component" value="Chromosome"/>
</dbReference>
<dbReference type="Gene3D" id="1.10.10.10">
    <property type="entry name" value="Winged helix-like DNA-binding domain superfamily/Winged helix DNA-binding domain"/>
    <property type="match status" value="1"/>
</dbReference>
<dbReference type="EMBL" id="CP002542">
    <property type="protein sequence ID" value="AEA45711.1"/>
    <property type="molecule type" value="Genomic_DNA"/>
</dbReference>
<gene>
    <name evidence="4" type="ordered locus">Fluta_3744</name>
</gene>
<evidence type="ECO:0008006" key="6">
    <source>
        <dbReference type="Google" id="ProtNLM"/>
    </source>
</evidence>
<dbReference type="PANTHER" id="PTHR38465:SF1">
    <property type="entry name" value="HTH-TYPE TRANSCRIPTIONAL REGULATOR MJ1563-RELATED"/>
    <property type="match status" value="1"/>
</dbReference>
<dbReference type="eggNOG" id="COG1510">
    <property type="taxonomic scope" value="Bacteria"/>
</dbReference>
<evidence type="ECO:0000256" key="3">
    <source>
        <dbReference type="ARBA" id="ARBA00023163"/>
    </source>
</evidence>
<dbReference type="CDD" id="cd00090">
    <property type="entry name" value="HTH_ARSR"/>
    <property type="match status" value="1"/>
</dbReference>
<name>F2IFJ7_FLUTR</name>
<dbReference type="InterPro" id="IPR052362">
    <property type="entry name" value="HTH-GbsR_regulator"/>
</dbReference>
<dbReference type="InterPro" id="IPR036388">
    <property type="entry name" value="WH-like_DNA-bd_sf"/>
</dbReference>
<dbReference type="GO" id="GO:0003677">
    <property type="term" value="F:DNA binding"/>
    <property type="evidence" value="ECO:0007669"/>
    <property type="project" value="UniProtKB-KW"/>
</dbReference>
<reference evidence="4 5" key="1">
    <citation type="journal article" date="2011" name="Stand. Genomic Sci.">
        <title>Complete genome sequence of the gliding freshwater bacterium Fluviicola taffensis type strain (RW262).</title>
        <authorList>
            <person name="Woyke T."/>
            <person name="Chertkov O."/>
            <person name="Lapidus A."/>
            <person name="Nolan M."/>
            <person name="Lucas S."/>
            <person name="Del Rio T.G."/>
            <person name="Tice H."/>
            <person name="Cheng J.F."/>
            <person name="Tapia R."/>
            <person name="Han C."/>
            <person name="Goodwin L."/>
            <person name="Pitluck S."/>
            <person name="Liolios K."/>
            <person name="Pagani I."/>
            <person name="Ivanova N."/>
            <person name="Huntemann M."/>
            <person name="Mavromatis K."/>
            <person name="Mikhailova N."/>
            <person name="Pati A."/>
            <person name="Chen A."/>
            <person name="Palaniappan K."/>
            <person name="Land M."/>
            <person name="Hauser L."/>
            <person name="Brambilla E.M."/>
            <person name="Rohde M."/>
            <person name="Mwirichia R."/>
            <person name="Sikorski J."/>
            <person name="Tindall B.J."/>
            <person name="Goker M."/>
            <person name="Bristow J."/>
            <person name="Eisen J.A."/>
            <person name="Markowitz V."/>
            <person name="Hugenholtz P."/>
            <person name="Klenk H.P."/>
            <person name="Kyrpides N.C."/>
        </authorList>
    </citation>
    <scope>NUCLEOTIDE SEQUENCE [LARGE SCALE GENOMIC DNA]</scope>
    <source>
        <strain evidence="5">DSM 16823 / RW262 / RW262</strain>
    </source>
</reference>
<evidence type="ECO:0000313" key="5">
    <source>
        <dbReference type="Proteomes" id="UP000007463"/>
    </source>
</evidence>
<dbReference type="GO" id="GO:0006355">
    <property type="term" value="P:regulation of DNA-templated transcription"/>
    <property type="evidence" value="ECO:0007669"/>
    <property type="project" value="UniProtKB-ARBA"/>
</dbReference>